<name>A0A949JV31_9FIRM</name>
<dbReference type="EMBL" id="JAHQCW010000002">
    <property type="protein sequence ID" value="MBU9735194.1"/>
    <property type="molecule type" value="Genomic_DNA"/>
</dbReference>
<dbReference type="Proteomes" id="UP000712157">
    <property type="component" value="Unassembled WGS sequence"/>
</dbReference>
<feature type="binding site" evidence="17">
    <location>
        <position position="34"/>
    </location>
    <ligand>
        <name>[4Fe-4S] cluster</name>
        <dbReference type="ChEBI" id="CHEBI:49883"/>
    </ligand>
</feature>
<accession>A0A949JV31</accession>
<protein>
    <recommendedName>
        <fullName evidence="5 17">Epoxyqueuosine reductase QueH</fullName>
        <ecNumber evidence="4 17">1.17.99.6</ecNumber>
    </recommendedName>
    <alternativeName>
        <fullName evidence="15 17">Queuosine biosynthesis protein QueH</fullName>
    </alternativeName>
</protein>
<proteinExistence type="inferred from homology"/>
<keyword evidence="12 17" id="KW-0411">Iron-sulfur</keyword>
<evidence type="ECO:0000256" key="16">
    <source>
        <dbReference type="ARBA" id="ARBA00047415"/>
    </source>
</evidence>
<keyword evidence="8 17" id="KW-0479">Metal-binding</keyword>
<comment type="function">
    <text evidence="1 17">Catalyzes the conversion of epoxyqueuosine (oQ) to queuosine (Q), which is a hypermodified base found in the wobble positions of tRNA(Asp), tRNA(Asn), tRNA(His) and tRNA(Tyr).</text>
</comment>
<feature type="region of interest" description="Disordered" evidence="18">
    <location>
        <begin position="212"/>
        <end position="252"/>
    </location>
</feature>
<evidence type="ECO:0000256" key="3">
    <source>
        <dbReference type="ARBA" id="ARBA00008207"/>
    </source>
</evidence>
<keyword evidence="20" id="KW-1185">Reference proteome</keyword>
<comment type="catalytic activity">
    <reaction evidence="16 17">
        <text>epoxyqueuosine(34) in tRNA + AH2 = queuosine(34) in tRNA + A + H2O</text>
        <dbReference type="Rhea" id="RHEA:32159"/>
        <dbReference type="Rhea" id="RHEA-COMP:18571"/>
        <dbReference type="Rhea" id="RHEA-COMP:18582"/>
        <dbReference type="ChEBI" id="CHEBI:13193"/>
        <dbReference type="ChEBI" id="CHEBI:15377"/>
        <dbReference type="ChEBI" id="CHEBI:17499"/>
        <dbReference type="ChEBI" id="CHEBI:194431"/>
        <dbReference type="ChEBI" id="CHEBI:194443"/>
        <dbReference type="EC" id="1.17.99.6"/>
    </reaction>
</comment>
<evidence type="ECO:0000256" key="15">
    <source>
        <dbReference type="ARBA" id="ARBA00031446"/>
    </source>
</evidence>
<evidence type="ECO:0000256" key="14">
    <source>
        <dbReference type="ARBA" id="ARBA00023284"/>
    </source>
</evidence>
<feature type="disulfide bond" description="Redox-active" evidence="17">
    <location>
        <begin position="198"/>
        <end position="200"/>
    </location>
</feature>
<evidence type="ECO:0000313" key="19">
    <source>
        <dbReference type="EMBL" id="MBU9735194.1"/>
    </source>
</evidence>
<evidence type="ECO:0000256" key="4">
    <source>
        <dbReference type="ARBA" id="ARBA00012622"/>
    </source>
</evidence>
<feature type="binding site" evidence="17">
    <location>
        <position position="35"/>
    </location>
    <ligand>
        <name>[4Fe-4S] cluster</name>
        <dbReference type="ChEBI" id="CHEBI:49883"/>
    </ligand>
</feature>
<comment type="pathway">
    <text evidence="2 17">tRNA modification; tRNA-queuosine biosynthesis.</text>
</comment>
<evidence type="ECO:0000256" key="1">
    <source>
        <dbReference type="ARBA" id="ARBA00002268"/>
    </source>
</evidence>
<dbReference type="HAMAP" id="MF_02089">
    <property type="entry name" value="QueH"/>
    <property type="match status" value="1"/>
</dbReference>
<evidence type="ECO:0000256" key="8">
    <source>
        <dbReference type="ARBA" id="ARBA00022723"/>
    </source>
</evidence>
<dbReference type="PANTHER" id="PTHR36701">
    <property type="entry name" value="EPOXYQUEUOSINE REDUCTASE QUEH"/>
    <property type="match status" value="1"/>
</dbReference>
<organism evidence="19 20">
    <name type="scientific">Diplocloster agilis</name>
    <dbReference type="NCBI Taxonomy" id="2850323"/>
    <lineage>
        <taxon>Bacteria</taxon>
        <taxon>Bacillati</taxon>
        <taxon>Bacillota</taxon>
        <taxon>Clostridia</taxon>
        <taxon>Lachnospirales</taxon>
        <taxon>Lachnospiraceae</taxon>
        <taxon>Diplocloster</taxon>
    </lineage>
</organism>
<evidence type="ECO:0000256" key="9">
    <source>
        <dbReference type="ARBA" id="ARBA00022785"/>
    </source>
</evidence>
<dbReference type="AlphaFoldDB" id="A0A949JV31"/>
<keyword evidence="13 17" id="KW-1015">Disulfide bond</keyword>
<evidence type="ECO:0000256" key="6">
    <source>
        <dbReference type="ARBA" id="ARBA00022485"/>
    </source>
</evidence>
<evidence type="ECO:0000256" key="5">
    <source>
        <dbReference type="ARBA" id="ARBA00016895"/>
    </source>
</evidence>
<dbReference type="EC" id="1.17.99.6" evidence="4 17"/>
<dbReference type="RefSeq" id="WP_238720358.1">
    <property type="nucleotide sequence ID" value="NZ_JAHQCW010000002.1"/>
</dbReference>
<dbReference type="InterPro" id="IPR003828">
    <property type="entry name" value="QueH"/>
</dbReference>
<evidence type="ECO:0000256" key="10">
    <source>
        <dbReference type="ARBA" id="ARBA00023002"/>
    </source>
</evidence>
<dbReference type="GO" id="GO:0046872">
    <property type="term" value="F:metal ion binding"/>
    <property type="evidence" value="ECO:0007669"/>
    <property type="project" value="UniProtKB-KW"/>
</dbReference>
<dbReference type="Pfam" id="PF02677">
    <property type="entry name" value="QueH"/>
    <property type="match status" value="1"/>
</dbReference>
<keyword evidence="11 17" id="KW-0408">Iron</keyword>
<dbReference type="GO" id="GO:0051539">
    <property type="term" value="F:4 iron, 4 sulfur cluster binding"/>
    <property type="evidence" value="ECO:0007669"/>
    <property type="project" value="UniProtKB-UniRule"/>
</dbReference>
<feature type="binding site" evidence="17">
    <location>
        <position position="119"/>
    </location>
    <ligand>
        <name>[4Fe-4S] cluster</name>
        <dbReference type="ChEBI" id="CHEBI:49883"/>
    </ligand>
</feature>
<sequence length="252" mass="28792">MNPNTNINYQKELDKLLTTLQKEERVPSLFLHSCCAPCSSYVLEYLSEYFRITLFYYNPNISPEAEYRKRVEEQKRLIATLPARYPISFKEGPYVPQTFYDAVKGLEHLPEGGERCFICYELRLREAARLAKQNGFDYFTTTLTISPLKNAAKLNELGQKIGSEYGITYLPSDFKKRNGYKRSIELSAEYGLYRQNYCGCVFSKRDAASTVAERGGREGGWAEELGETRREPGDGGGNRPAPQNASDRPKRI</sequence>
<dbReference type="GO" id="GO:0052693">
    <property type="term" value="F:epoxyqueuosine reductase activity"/>
    <property type="evidence" value="ECO:0007669"/>
    <property type="project" value="UniProtKB-UniRule"/>
</dbReference>
<comment type="similarity">
    <text evidence="3 17">Belongs to the QueH family.</text>
</comment>
<dbReference type="PANTHER" id="PTHR36701:SF1">
    <property type="entry name" value="EPOXYQUEUOSINE REDUCTASE QUEH"/>
    <property type="match status" value="1"/>
</dbReference>
<evidence type="ECO:0000256" key="17">
    <source>
        <dbReference type="HAMAP-Rule" id="MF_02089"/>
    </source>
</evidence>
<evidence type="ECO:0000256" key="11">
    <source>
        <dbReference type="ARBA" id="ARBA00023004"/>
    </source>
</evidence>
<comment type="caution">
    <text evidence="19">The sequence shown here is derived from an EMBL/GenBank/DDBJ whole genome shotgun (WGS) entry which is preliminary data.</text>
</comment>
<dbReference type="GO" id="GO:0008616">
    <property type="term" value="P:tRNA queuosine(34) biosynthetic process"/>
    <property type="evidence" value="ECO:0007669"/>
    <property type="project" value="UniProtKB-UniRule"/>
</dbReference>
<gene>
    <name evidence="17" type="primary">queH</name>
    <name evidence="19" type="ORF">KTH89_01515</name>
</gene>
<evidence type="ECO:0000313" key="20">
    <source>
        <dbReference type="Proteomes" id="UP000712157"/>
    </source>
</evidence>
<feature type="binding site" evidence="17">
    <location>
        <position position="116"/>
    </location>
    <ligand>
        <name>[4Fe-4S] cluster</name>
        <dbReference type="ChEBI" id="CHEBI:49883"/>
    </ligand>
</feature>
<keyword evidence="10 17" id="KW-0560">Oxidoreductase</keyword>
<evidence type="ECO:0000256" key="2">
    <source>
        <dbReference type="ARBA" id="ARBA00004691"/>
    </source>
</evidence>
<evidence type="ECO:0000256" key="18">
    <source>
        <dbReference type="SAM" id="MobiDB-lite"/>
    </source>
</evidence>
<evidence type="ECO:0000256" key="13">
    <source>
        <dbReference type="ARBA" id="ARBA00023157"/>
    </source>
</evidence>
<keyword evidence="14 17" id="KW-0676">Redox-active center</keyword>
<keyword evidence="7 17" id="KW-0819">tRNA processing</keyword>
<keyword evidence="9 17" id="KW-0671">Queuosine biosynthesis</keyword>
<reference evidence="19" key="1">
    <citation type="submission" date="2021-06" db="EMBL/GenBank/DDBJ databases">
        <title>Description of novel taxa of the family Lachnospiraceae.</title>
        <authorList>
            <person name="Chaplin A.V."/>
            <person name="Sokolova S.R."/>
            <person name="Pikina A.P."/>
            <person name="Korzhanova M."/>
            <person name="Belova V."/>
            <person name="Korostin D."/>
            <person name="Efimov B.A."/>
        </authorList>
    </citation>
    <scope>NUCLEOTIDE SEQUENCE</scope>
    <source>
        <strain evidence="19">ASD5720</strain>
    </source>
</reference>
<evidence type="ECO:0000256" key="7">
    <source>
        <dbReference type="ARBA" id="ARBA00022694"/>
    </source>
</evidence>
<evidence type="ECO:0000256" key="12">
    <source>
        <dbReference type="ARBA" id="ARBA00023014"/>
    </source>
</evidence>
<keyword evidence="6 17" id="KW-0004">4Fe-4S</keyword>